<dbReference type="GO" id="GO:0003700">
    <property type="term" value="F:DNA-binding transcription factor activity"/>
    <property type="evidence" value="ECO:0007669"/>
    <property type="project" value="InterPro"/>
</dbReference>
<reference evidence="5 6" key="1">
    <citation type="submission" date="2016-10" db="EMBL/GenBank/DDBJ databases">
        <title>Comparative genome analysis of multiple Pseudomonas spp. focuses on biocontrol and plant growth promoting traits.</title>
        <authorList>
            <person name="Tao X.-Y."/>
            <person name="Taylor C.G."/>
        </authorList>
    </citation>
    <scope>NUCLEOTIDE SEQUENCE [LARGE SCALE GENOMIC DNA]</scope>
    <source>
        <strain evidence="5 6">36B3</strain>
    </source>
</reference>
<dbReference type="Gene3D" id="1.10.10.10">
    <property type="entry name" value="Winged helix-like DNA-binding domain superfamily/Winged helix DNA-binding domain"/>
    <property type="match status" value="1"/>
</dbReference>
<proteinExistence type="predicted"/>
<dbReference type="Pfam" id="PF00455">
    <property type="entry name" value="DeoRC"/>
    <property type="match status" value="1"/>
</dbReference>
<keyword evidence="1" id="KW-0805">Transcription regulation</keyword>
<dbReference type="CDD" id="cd00090">
    <property type="entry name" value="HTH_ARSR"/>
    <property type="match status" value="1"/>
</dbReference>
<organism evidence="5 6">
    <name type="scientific">Pseudomonas moraviensis</name>
    <dbReference type="NCBI Taxonomy" id="321662"/>
    <lineage>
        <taxon>Bacteria</taxon>
        <taxon>Pseudomonadati</taxon>
        <taxon>Pseudomonadota</taxon>
        <taxon>Gammaproteobacteria</taxon>
        <taxon>Pseudomonadales</taxon>
        <taxon>Pseudomonadaceae</taxon>
        <taxon>Pseudomonas</taxon>
    </lineage>
</organism>
<dbReference type="PANTHER" id="PTHR30363">
    <property type="entry name" value="HTH-TYPE TRANSCRIPTIONAL REGULATOR SRLR-RELATED"/>
    <property type="match status" value="1"/>
</dbReference>
<evidence type="ECO:0000256" key="2">
    <source>
        <dbReference type="ARBA" id="ARBA00023125"/>
    </source>
</evidence>
<dbReference type="EMBL" id="MOCA01000006">
    <property type="protein sequence ID" value="RON99207.1"/>
    <property type="molecule type" value="Genomic_DNA"/>
</dbReference>
<dbReference type="PRINTS" id="PR00037">
    <property type="entry name" value="HTHLACR"/>
</dbReference>
<dbReference type="InterPro" id="IPR001034">
    <property type="entry name" value="DeoR_HTH"/>
</dbReference>
<dbReference type="PROSITE" id="PS00894">
    <property type="entry name" value="HTH_DEOR_1"/>
    <property type="match status" value="1"/>
</dbReference>
<dbReference type="InterPro" id="IPR036390">
    <property type="entry name" value="WH_DNA-bd_sf"/>
</dbReference>
<dbReference type="InterPro" id="IPR050313">
    <property type="entry name" value="Carb_Metab_HTH_regulators"/>
</dbReference>
<feature type="domain" description="HTH deoR-type" evidence="4">
    <location>
        <begin position="10"/>
        <end position="65"/>
    </location>
</feature>
<dbReference type="GO" id="GO:0003677">
    <property type="term" value="F:DNA binding"/>
    <property type="evidence" value="ECO:0007669"/>
    <property type="project" value="UniProtKB-KW"/>
</dbReference>
<evidence type="ECO:0000256" key="3">
    <source>
        <dbReference type="ARBA" id="ARBA00023163"/>
    </source>
</evidence>
<keyword evidence="3" id="KW-0804">Transcription</keyword>
<evidence type="ECO:0000313" key="5">
    <source>
        <dbReference type="EMBL" id="RON99207.1"/>
    </source>
</evidence>
<dbReference type="Pfam" id="PF08220">
    <property type="entry name" value="HTH_DeoR"/>
    <property type="match status" value="1"/>
</dbReference>
<dbReference type="SMART" id="SM01134">
    <property type="entry name" value="DeoRC"/>
    <property type="match status" value="1"/>
</dbReference>
<keyword evidence="2" id="KW-0238">DNA-binding</keyword>
<dbReference type="AlphaFoldDB" id="A0A423NLS6"/>
<dbReference type="InterPro" id="IPR011991">
    <property type="entry name" value="ArsR-like_HTH"/>
</dbReference>
<comment type="caution">
    <text evidence="5">The sequence shown here is derived from an EMBL/GenBank/DDBJ whole genome shotgun (WGS) entry which is preliminary data.</text>
</comment>
<evidence type="ECO:0000259" key="4">
    <source>
        <dbReference type="PROSITE" id="PS51000"/>
    </source>
</evidence>
<dbReference type="SUPFAM" id="SSF46785">
    <property type="entry name" value="Winged helix' DNA-binding domain"/>
    <property type="match status" value="1"/>
</dbReference>
<dbReference type="InterPro" id="IPR018356">
    <property type="entry name" value="Tscrpt_reg_HTH_DeoR_CS"/>
</dbReference>
<evidence type="ECO:0000313" key="6">
    <source>
        <dbReference type="Proteomes" id="UP000284207"/>
    </source>
</evidence>
<dbReference type="SMART" id="SM00420">
    <property type="entry name" value="HTH_DEOR"/>
    <property type="match status" value="1"/>
</dbReference>
<dbReference type="RefSeq" id="WP_123419298.1">
    <property type="nucleotide sequence ID" value="NZ_MOCA01000006.1"/>
</dbReference>
<dbReference type="Proteomes" id="UP000284207">
    <property type="component" value="Unassembled WGS sequence"/>
</dbReference>
<dbReference type="InterPro" id="IPR036388">
    <property type="entry name" value="WH-like_DNA-bd_sf"/>
</dbReference>
<accession>A0A423NLS6</accession>
<dbReference type="PANTHER" id="PTHR30363:SF44">
    <property type="entry name" value="AGA OPERON TRANSCRIPTIONAL REPRESSOR-RELATED"/>
    <property type="match status" value="1"/>
</dbReference>
<protein>
    <submittedName>
        <fullName evidence="5">DeoR family transcriptional regulator</fullName>
    </submittedName>
</protein>
<evidence type="ECO:0000256" key="1">
    <source>
        <dbReference type="ARBA" id="ARBA00023015"/>
    </source>
</evidence>
<dbReference type="InterPro" id="IPR014036">
    <property type="entry name" value="DeoR-like_C"/>
</dbReference>
<dbReference type="SUPFAM" id="SSF100950">
    <property type="entry name" value="NagB/RpiA/CoA transferase-like"/>
    <property type="match status" value="1"/>
</dbReference>
<dbReference type="InterPro" id="IPR037171">
    <property type="entry name" value="NagB/RpiA_transferase-like"/>
</dbReference>
<dbReference type="PROSITE" id="PS51000">
    <property type="entry name" value="HTH_DEOR_2"/>
    <property type="match status" value="1"/>
</dbReference>
<sequence>MHDHTIAELPSLRRQKILLLLERDGKVMASELSQHFAVSEDTIRRDLAELDNAGLVQRVHGGALPRPKDSGKDYFTRLDETDEIKVRLAQLAAQHIENGQIVLFDSGSTTLQVARALPADICITAVTASPLTAIALSEYKGVKVILAGGELNPHSMSASGQEALRLLAGIKADLAITGVCAIHPEVGITSLHFDEVPIKQAMLNSATRVIAVTTADKLGAVEPFVVAPCTRLHRLITERHPGSGNVEDYQRLGIVVEQLPD</sequence>
<dbReference type="Gene3D" id="3.40.50.1360">
    <property type="match status" value="1"/>
</dbReference>
<name>A0A423NLS6_9PSED</name>
<gene>
    <name evidence="5" type="ORF">BK674_17345</name>
</gene>